<evidence type="ECO:0000256" key="6">
    <source>
        <dbReference type="SAM" id="Phobius"/>
    </source>
</evidence>
<evidence type="ECO:0000313" key="8">
    <source>
        <dbReference type="Proteomes" id="UP000228533"/>
    </source>
</evidence>
<accession>A0A2M6WSX7</accession>
<sequence length="365" mass="40548">MALRVFNIFKHLDWLMLLPVVLLSILGLSELYSMDVGQSGRLFEKQLTVLLLGLVMVAVVIWLDYYFWYSFGVYFYFLSLLLLAIVLLFGSTINNTKGWFEFGFGNFQPVELAKVSLIIILARYFSKANPVRQPFRTLCLSALLALGPIILVMFQPDLGSAAILGSIWLLLLILAGWPRKFVIILASIAIFTSVFSWPLLAAYQKDRIVGVFLNRSGSLTSNYNVNQAIIAVGSGQSLGRGLGYGSQSQLRFLPEAKNDFIFAVIAEELGFLGVMAVISCFVLIFWRIIANLPKIKDNFGIFFLLGFGVLIFLQMFINIGMNLGLLPVVGITLPFLSYGGSSLSVNLLLFGIAQSIIARSKLKNY</sequence>
<evidence type="ECO:0008006" key="9">
    <source>
        <dbReference type="Google" id="ProtNLM"/>
    </source>
</evidence>
<evidence type="ECO:0000313" key="7">
    <source>
        <dbReference type="EMBL" id="PIT95865.1"/>
    </source>
</evidence>
<dbReference type="AlphaFoldDB" id="A0A2M6WSX7"/>
<dbReference type="PANTHER" id="PTHR30474">
    <property type="entry name" value="CELL CYCLE PROTEIN"/>
    <property type="match status" value="1"/>
</dbReference>
<proteinExistence type="predicted"/>
<feature type="transmembrane region" description="Helical" evidence="6">
    <location>
        <begin position="260"/>
        <end position="286"/>
    </location>
</feature>
<keyword evidence="5 6" id="KW-0472">Membrane</keyword>
<feature type="transmembrane region" description="Helical" evidence="6">
    <location>
        <begin position="12"/>
        <end position="29"/>
    </location>
</feature>
<dbReference type="EMBL" id="PFAM01000021">
    <property type="protein sequence ID" value="PIT95865.1"/>
    <property type="molecule type" value="Genomic_DNA"/>
</dbReference>
<organism evidence="7 8">
    <name type="scientific">Candidatus Falkowbacteria bacterium CG10_big_fil_rev_8_21_14_0_10_37_14</name>
    <dbReference type="NCBI Taxonomy" id="1974561"/>
    <lineage>
        <taxon>Bacteria</taxon>
        <taxon>Candidatus Falkowiibacteriota</taxon>
    </lineage>
</organism>
<feature type="transmembrane region" description="Helical" evidence="6">
    <location>
        <begin position="337"/>
        <end position="358"/>
    </location>
</feature>
<keyword evidence="3" id="KW-0133">Cell shape</keyword>
<evidence type="ECO:0000256" key="4">
    <source>
        <dbReference type="ARBA" id="ARBA00022989"/>
    </source>
</evidence>
<dbReference type="Proteomes" id="UP000228533">
    <property type="component" value="Unassembled WGS sequence"/>
</dbReference>
<dbReference type="InterPro" id="IPR001182">
    <property type="entry name" value="FtsW/RodA"/>
</dbReference>
<evidence type="ECO:0000256" key="1">
    <source>
        <dbReference type="ARBA" id="ARBA00004141"/>
    </source>
</evidence>
<evidence type="ECO:0000256" key="5">
    <source>
        <dbReference type="ARBA" id="ARBA00023136"/>
    </source>
</evidence>
<dbReference type="GO" id="GO:0051301">
    <property type="term" value="P:cell division"/>
    <property type="evidence" value="ECO:0007669"/>
    <property type="project" value="InterPro"/>
</dbReference>
<reference evidence="8" key="1">
    <citation type="submission" date="2017-09" db="EMBL/GenBank/DDBJ databases">
        <title>Depth-based differentiation of microbial function through sediment-hosted aquifers and enrichment of novel symbionts in the deep terrestrial subsurface.</title>
        <authorList>
            <person name="Probst A.J."/>
            <person name="Ladd B."/>
            <person name="Jarett J.K."/>
            <person name="Geller-Mcgrath D.E."/>
            <person name="Sieber C.M.K."/>
            <person name="Emerson J.B."/>
            <person name="Anantharaman K."/>
            <person name="Thomas B.C."/>
            <person name="Malmstrom R."/>
            <person name="Stieglmeier M."/>
            <person name="Klingl A."/>
            <person name="Woyke T."/>
            <person name="Ryan C.M."/>
            <person name="Banfield J.F."/>
        </authorList>
    </citation>
    <scope>NUCLEOTIDE SEQUENCE [LARGE SCALE GENOMIC DNA]</scope>
</reference>
<dbReference type="PROSITE" id="PS00428">
    <property type="entry name" value="FTSW_RODA_SPOVE"/>
    <property type="match status" value="1"/>
</dbReference>
<dbReference type="GO" id="GO:0005886">
    <property type="term" value="C:plasma membrane"/>
    <property type="evidence" value="ECO:0007669"/>
    <property type="project" value="TreeGrafter"/>
</dbReference>
<dbReference type="InterPro" id="IPR018365">
    <property type="entry name" value="Cell_cycle_FtsW-rel_CS"/>
</dbReference>
<feature type="transmembrane region" description="Helical" evidence="6">
    <location>
        <begin position="160"/>
        <end position="177"/>
    </location>
</feature>
<keyword evidence="2 6" id="KW-0812">Transmembrane</keyword>
<evidence type="ECO:0000256" key="3">
    <source>
        <dbReference type="ARBA" id="ARBA00022960"/>
    </source>
</evidence>
<feature type="transmembrane region" description="Helical" evidence="6">
    <location>
        <begin position="182"/>
        <end position="203"/>
    </location>
</feature>
<dbReference type="GO" id="GO:0032153">
    <property type="term" value="C:cell division site"/>
    <property type="evidence" value="ECO:0007669"/>
    <property type="project" value="TreeGrafter"/>
</dbReference>
<feature type="transmembrane region" description="Helical" evidence="6">
    <location>
        <begin position="137"/>
        <end position="154"/>
    </location>
</feature>
<feature type="transmembrane region" description="Helical" evidence="6">
    <location>
        <begin position="298"/>
        <end position="317"/>
    </location>
</feature>
<protein>
    <recommendedName>
        <fullName evidence="9">Rod shape-determining protein RodA</fullName>
    </recommendedName>
</protein>
<evidence type="ECO:0000256" key="2">
    <source>
        <dbReference type="ARBA" id="ARBA00022692"/>
    </source>
</evidence>
<comment type="subcellular location">
    <subcellularLocation>
        <location evidence="1">Membrane</location>
        <topology evidence="1">Multi-pass membrane protein</topology>
    </subcellularLocation>
</comment>
<dbReference type="GO" id="GO:0015648">
    <property type="term" value="F:lipid-linked peptidoglycan transporter activity"/>
    <property type="evidence" value="ECO:0007669"/>
    <property type="project" value="TreeGrafter"/>
</dbReference>
<feature type="transmembrane region" description="Helical" evidence="6">
    <location>
        <begin position="74"/>
        <end position="93"/>
    </location>
</feature>
<gene>
    <name evidence="7" type="ORF">COT94_03400</name>
</gene>
<name>A0A2M6WSX7_9BACT</name>
<dbReference type="Pfam" id="PF01098">
    <property type="entry name" value="FTSW_RODA_SPOVE"/>
    <property type="match status" value="1"/>
</dbReference>
<feature type="transmembrane region" description="Helical" evidence="6">
    <location>
        <begin position="49"/>
        <end position="67"/>
    </location>
</feature>
<feature type="transmembrane region" description="Helical" evidence="6">
    <location>
        <begin position="105"/>
        <end position="125"/>
    </location>
</feature>
<comment type="caution">
    <text evidence="7">The sequence shown here is derived from an EMBL/GenBank/DDBJ whole genome shotgun (WGS) entry which is preliminary data.</text>
</comment>
<keyword evidence="4 6" id="KW-1133">Transmembrane helix</keyword>
<dbReference type="GO" id="GO:0008360">
    <property type="term" value="P:regulation of cell shape"/>
    <property type="evidence" value="ECO:0007669"/>
    <property type="project" value="UniProtKB-KW"/>
</dbReference>